<protein>
    <submittedName>
        <fullName evidence="2">Uncharacterized protein</fullName>
    </submittedName>
</protein>
<evidence type="ECO:0000313" key="2">
    <source>
        <dbReference type="EMBL" id="GFA76069.1"/>
    </source>
</evidence>
<evidence type="ECO:0000256" key="1">
    <source>
        <dbReference type="SAM" id="MobiDB-lite"/>
    </source>
</evidence>
<name>A0A699K5M9_TANCI</name>
<dbReference type="AlphaFoldDB" id="A0A699K5M9"/>
<feature type="non-terminal residue" evidence="2">
    <location>
        <position position="108"/>
    </location>
</feature>
<gene>
    <name evidence="2" type="ORF">Tci_648041</name>
</gene>
<reference evidence="2" key="1">
    <citation type="journal article" date="2019" name="Sci. Rep.">
        <title>Draft genome of Tanacetum cinerariifolium, the natural source of mosquito coil.</title>
        <authorList>
            <person name="Yamashiro T."/>
            <person name="Shiraishi A."/>
            <person name="Satake H."/>
            <person name="Nakayama K."/>
        </authorList>
    </citation>
    <scope>NUCLEOTIDE SEQUENCE</scope>
</reference>
<accession>A0A699K5M9</accession>
<feature type="region of interest" description="Disordered" evidence="1">
    <location>
        <begin position="56"/>
        <end position="77"/>
    </location>
</feature>
<comment type="caution">
    <text evidence="2">The sequence shown here is derived from an EMBL/GenBank/DDBJ whole genome shotgun (WGS) entry which is preliminary data.</text>
</comment>
<proteinExistence type="predicted"/>
<sequence length="108" mass="12778">MITVLEISSSSPGEEDYVVGMQIPKELITDNIWNAPYYNATWKWVQSMIRKLHLKREERRNDEPQPAPKPQVEDEEYDLQRGIQMSLESFRHLAKHPSVEWLFVNLPQ</sequence>
<organism evidence="2">
    <name type="scientific">Tanacetum cinerariifolium</name>
    <name type="common">Dalmatian daisy</name>
    <name type="synonym">Chrysanthemum cinerariifolium</name>
    <dbReference type="NCBI Taxonomy" id="118510"/>
    <lineage>
        <taxon>Eukaryota</taxon>
        <taxon>Viridiplantae</taxon>
        <taxon>Streptophyta</taxon>
        <taxon>Embryophyta</taxon>
        <taxon>Tracheophyta</taxon>
        <taxon>Spermatophyta</taxon>
        <taxon>Magnoliopsida</taxon>
        <taxon>eudicotyledons</taxon>
        <taxon>Gunneridae</taxon>
        <taxon>Pentapetalae</taxon>
        <taxon>asterids</taxon>
        <taxon>campanulids</taxon>
        <taxon>Asterales</taxon>
        <taxon>Asteraceae</taxon>
        <taxon>Asteroideae</taxon>
        <taxon>Anthemideae</taxon>
        <taxon>Anthemidinae</taxon>
        <taxon>Tanacetum</taxon>
    </lineage>
</organism>
<dbReference type="EMBL" id="BKCJ010482809">
    <property type="protein sequence ID" value="GFA76069.1"/>
    <property type="molecule type" value="Genomic_DNA"/>
</dbReference>